<evidence type="ECO:0000313" key="2">
    <source>
        <dbReference type="EMBL" id="KAJ8933759.1"/>
    </source>
</evidence>
<proteinExistence type="predicted"/>
<name>A0AAV8X437_9CUCU</name>
<sequence length="105" mass="12226">MKIGNCDLSTNSIKRKVDLYNLKNAANPFQLVDTLKKQVQAKEDELVKAEQINKNFERMIQLVNILGQVDSFLTERTRSMIRKLAMLADADKGQYEYDFNHKNKF</sequence>
<dbReference type="EMBL" id="JANEYF010003814">
    <property type="protein sequence ID" value="KAJ8933759.1"/>
    <property type="molecule type" value="Genomic_DNA"/>
</dbReference>
<dbReference type="AlphaFoldDB" id="A0AAV8X437"/>
<organism evidence="2 3">
    <name type="scientific">Rhamnusium bicolor</name>
    <dbReference type="NCBI Taxonomy" id="1586634"/>
    <lineage>
        <taxon>Eukaryota</taxon>
        <taxon>Metazoa</taxon>
        <taxon>Ecdysozoa</taxon>
        <taxon>Arthropoda</taxon>
        <taxon>Hexapoda</taxon>
        <taxon>Insecta</taxon>
        <taxon>Pterygota</taxon>
        <taxon>Neoptera</taxon>
        <taxon>Endopterygota</taxon>
        <taxon>Coleoptera</taxon>
        <taxon>Polyphaga</taxon>
        <taxon>Cucujiformia</taxon>
        <taxon>Chrysomeloidea</taxon>
        <taxon>Cerambycidae</taxon>
        <taxon>Lepturinae</taxon>
        <taxon>Rhagiini</taxon>
        <taxon>Rhamnusium</taxon>
    </lineage>
</organism>
<feature type="coiled-coil region" evidence="1">
    <location>
        <begin position="32"/>
        <end position="59"/>
    </location>
</feature>
<dbReference type="Proteomes" id="UP001162156">
    <property type="component" value="Unassembled WGS sequence"/>
</dbReference>
<evidence type="ECO:0000256" key="1">
    <source>
        <dbReference type="SAM" id="Coils"/>
    </source>
</evidence>
<reference evidence="2" key="1">
    <citation type="journal article" date="2023" name="Insect Mol. Biol.">
        <title>Genome sequencing provides insights into the evolution of gene families encoding plant cell wall-degrading enzymes in longhorned beetles.</title>
        <authorList>
            <person name="Shin N.R."/>
            <person name="Okamura Y."/>
            <person name="Kirsch R."/>
            <person name="Pauchet Y."/>
        </authorList>
    </citation>
    <scope>NUCLEOTIDE SEQUENCE</scope>
    <source>
        <strain evidence="2">RBIC_L_NR</strain>
    </source>
</reference>
<keyword evidence="1" id="KW-0175">Coiled coil</keyword>
<keyword evidence="3" id="KW-1185">Reference proteome</keyword>
<evidence type="ECO:0000313" key="3">
    <source>
        <dbReference type="Proteomes" id="UP001162156"/>
    </source>
</evidence>
<comment type="caution">
    <text evidence="2">The sequence shown here is derived from an EMBL/GenBank/DDBJ whole genome shotgun (WGS) entry which is preliminary data.</text>
</comment>
<protein>
    <submittedName>
        <fullName evidence="2">Uncharacterized protein</fullName>
    </submittedName>
</protein>
<accession>A0AAV8X437</accession>
<gene>
    <name evidence="2" type="ORF">NQ314_013792</name>
</gene>